<dbReference type="STRING" id="1798500.A3C21_00595"/>
<dbReference type="EMBL" id="MFLN01000035">
    <property type="protein sequence ID" value="OGG66899.1"/>
    <property type="molecule type" value="Genomic_DNA"/>
</dbReference>
<dbReference type="AlphaFoldDB" id="A0A1F6DZQ8"/>
<comment type="caution">
    <text evidence="1">The sequence shown here is derived from an EMBL/GenBank/DDBJ whole genome shotgun (WGS) entry which is preliminary data.</text>
</comment>
<accession>A0A1F6DZQ8</accession>
<protein>
    <submittedName>
        <fullName evidence="1">Uncharacterized protein</fullName>
    </submittedName>
</protein>
<reference evidence="1 2" key="1">
    <citation type="journal article" date="2016" name="Nat. Commun.">
        <title>Thousands of microbial genomes shed light on interconnected biogeochemical processes in an aquifer system.</title>
        <authorList>
            <person name="Anantharaman K."/>
            <person name="Brown C.T."/>
            <person name="Hug L.A."/>
            <person name="Sharon I."/>
            <person name="Castelle C.J."/>
            <person name="Probst A.J."/>
            <person name="Thomas B.C."/>
            <person name="Singh A."/>
            <person name="Wilkins M.J."/>
            <person name="Karaoz U."/>
            <person name="Brodie E.L."/>
            <person name="Williams K.H."/>
            <person name="Hubbard S.S."/>
            <person name="Banfield J.F."/>
        </authorList>
    </citation>
    <scope>NUCLEOTIDE SEQUENCE [LARGE SCALE GENOMIC DNA]</scope>
</reference>
<evidence type="ECO:0000313" key="1">
    <source>
        <dbReference type="EMBL" id="OGG66899.1"/>
    </source>
</evidence>
<evidence type="ECO:0000313" key="2">
    <source>
        <dbReference type="Proteomes" id="UP000178572"/>
    </source>
</evidence>
<name>A0A1F6DZQ8_9BACT</name>
<proteinExistence type="predicted"/>
<organism evidence="1 2">
    <name type="scientific">Candidatus Kaiserbacteria bacterium RIFCSPHIGHO2_02_FULL_59_21</name>
    <dbReference type="NCBI Taxonomy" id="1798500"/>
    <lineage>
        <taxon>Bacteria</taxon>
        <taxon>Candidatus Kaiseribacteriota</taxon>
    </lineage>
</organism>
<sequence>MRMNRSLMLSAAFIVGVPLFAEAFGYAGYPQAYGGAPHVFAPYTYVNNYPYGNAGTYQYPMQASSYSYTYPSYMYSYPQYQTGYSQSGYYQPNYQPVSYSPNYGYGGYPAYASSYMSGDEYCYSGYGCYPFYVADPHQWVYDYWTGTWY</sequence>
<dbReference type="Proteomes" id="UP000178572">
    <property type="component" value="Unassembled WGS sequence"/>
</dbReference>
<gene>
    <name evidence="1" type="ORF">A3C21_00595</name>
</gene>